<dbReference type="SMART" id="SM00368">
    <property type="entry name" value="LRR_RI"/>
    <property type="match status" value="4"/>
</dbReference>
<proteinExistence type="predicted"/>
<dbReference type="InterPro" id="IPR001611">
    <property type="entry name" value="Leu-rich_rpt"/>
</dbReference>
<evidence type="ECO:0000259" key="3">
    <source>
        <dbReference type="Pfam" id="PF13765"/>
    </source>
</evidence>
<evidence type="ECO:0000256" key="1">
    <source>
        <dbReference type="ARBA" id="ARBA00022614"/>
    </source>
</evidence>
<reference evidence="4" key="4">
    <citation type="submission" date="2025-09" db="UniProtKB">
        <authorList>
            <consortium name="Ensembl"/>
        </authorList>
    </citation>
    <scope>IDENTIFICATION</scope>
</reference>
<dbReference type="InterPro" id="IPR006574">
    <property type="entry name" value="PRY"/>
</dbReference>
<dbReference type="Proteomes" id="UP000018467">
    <property type="component" value="Unassembled WGS sequence"/>
</dbReference>
<reference evidence="5" key="2">
    <citation type="journal article" date="2014" name="Nat. Commun.">
        <title>The cavefish genome reveals candidate genes for eye loss.</title>
        <authorList>
            <person name="McGaugh S.E."/>
            <person name="Gross J.B."/>
            <person name="Aken B."/>
            <person name="Blin M."/>
            <person name="Borowsky R."/>
            <person name="Chalopin D."/>
            <person name="Hinaux H."/>
            <person name="Jeffery W.R."/>
            <person name="Keene A."/>
            <person name="Ma L."/>
            <person name="Minx P."/>
            <person name="Murphy D."/>
            <person name="O'Quin K.E."/>
            <person name="Retaux S."/>
            <person name="Rohner N."/>
            <person name="Searle S.M."/>
            <person name="Stahl B.A."/>
            <person name="Tabin C."/>
            <person name="Volff J.N."/>
            <person name="Yoshizawa M."/>
            <person name="Warren W.C."/>
        </authorList>
    </citation>
    <scope>NUCLEOTIDE SEQUENCE [LARGE SCALE GENOMIC DNA]</scope>
    <source>
        <strain evidence="5">female</strain>
    </source>
</reference>
<evidence type="ECO:0000313" key="4">
    <source>
        <dbReference type="Ensembl" id="ENSAMXP00000002381.2"/>
    </source>
</evidence>
<dbReference type="InterPro" id="IPR032675">
    <property type="entry name" value="LRR_dom_sf"/>
</dbReference>
<dbReference type="HOGENOM" id="CLU_002274_4_0_1"/>
<dbReference type="PROSITE" id="PS51450">
    <property type="entry name" value="LRR"/>
    <property type="match status" value="1"/>
</dbReference>
<dbReference type="Pfam" id="PF13516">
    <property type="entry name" value="LRR_6"/>
    <property type="match status" value="3"/>
</dbReference>
<reference evidence="4" key="3">
    <citation type="submission" date="2025-08" db="UniProtKB">
        <authorList>
            <consortium name="Ensembl"/>
        </authorList>
    </citation>
    <scope>IDENTIFICATION</scope>
</reference>
<protein>
    <recommendedName>
        <fullName evidence="3">SPRY-associated domain-containing protein</fullName>
    </recommendedName>
</protein>
<dbReference type="Ensembl" id="ENSAMXT00000002381.2">
    <property type="protein sequence ID" value="ENSAMXP00000002381.2"/>
    <property type="gene ID" value="ENSAMXG00000002333.2"/>
</dbReference>
<evidence type="ECO:0000313" key="5">
    <source>
        <dbReference type="Proteomes" id="UP000018467"/>
    </source>
</evidence>
<dbReference type="Bgee" id="ENSAMXG00000002333">
    <property type="expression patterns" value="Expressed in olfactory epithelium and 14 other cell types or tissues"/>
</dbReference>
<keyword evidence="1" id="KW-0433">Leucine-rich repeat</keyword>
<dbReference type="InterPro" id="IPR051261">
    <property type="entry name" value="NLR"/>
</dbReference>
<name>W5K470_ASTMX</name>
<reference evidence="5" key="1">
    <citation type="submission" date="2013-03" db="EMBL/GenBank/DDBJ databases">
        <authorList>
            <person name="Jeffery W."/>
            <person name="Warren W."/>
            <person name="Wilson R.K."/>
        </authorList>
    </citation>
    <scope>NUCLEOTIDE SEQUENCE</scope>
    <source>
        <strain evidence="5">female</strain>
    </source>
</reference>
<dbReference type="SUPFAM" id="SSF49899">
    <property type="entry name" value="Concanavalin A-like lectins/glucanases"/>
    <property type="match status" value="1"/>
</dbReference>
<organism evidence="4 5">
    <name type="scientific">Astyanax mexicanus</name>
    <name type="common">Blind cave fish</name>
    <name type="synonym">Astyanax fasciatus mexicanus</name>
    <dbReference type="NCBI Taxonomy" id="7994"/>
    <lineage>
        <taxon>Eukaryota</taxon>
        <taxon>Metazoa</taxon>
        <taxon>Chordata</taxon>
        <taxon>Craniata</taxon>
        <taxon>Vertebrata</taxon>
        <taxon>Euteleostomi</taxon>
        <taxon>Actinopterygii</taxon>
        <taxon>Neopterygii</taxon>
        <taxon>Teleostei</taxon>
        <taxon>Ostariophysi</taxon>
        <taxon>Characiformes</taxon>
        <taxon>Characoidei</taxon>
        <taxon>Acestrorhamphidae</taxon>
        <taxon>Acestrorhamphinae</taxon>
        <taxon>Astyanax</taxon>
    </lineage>
</organism>
<feature type="domain" description="SPRY-associated" evidence="3">
    <location>
        <begin position="143"/>
        <end position="168"/>
    </location>
</feature>
<dbReference type="InParanoid" id="W5K470"/>
<keyword evidence="2" id="KW-0677">Repeat</keyword>
<sequence length="218" mass="24265">LSAQSVENSTRLKQSCKLGSSQILKLDRLALCNLGEQSCEYLGSVLQSENSSLKELDLTNNDLQDSGLELLSAGLKSSHCKLEILRLSGCLVTEEGCSSLASALSLNPSHLKELDLTYNHPGESGVKLLSARLEDPLCNGCDLTLDPNTAHSELSLSEENRRVKRGERIVCVCVCVRERESVCKRFSRIKITLFFNYIFNNLQFQYKILLIINQCSDY</sequence>
<dbReference type="Gene3D" id="3.80.10.10">
    <property type="entry name" value="Ribonuclease Inhibitor"/>
    <property type="match status" value="1"/>
</dbReference>
<dbReference type="AlphaFoldDB" id="W5K470"/>
<dbReference type="InterPro" id="IPR013320">
    <property type="entry name" value="ConA-like_dom_sf"/>
</dbReference>
<accession>W5K470</accession>
<dbReference type="Pfam" id="PF13765">
    <property type="entry name" value="PRY"/>
    <property type="match status" value="1"/>
</dbReference>
<dbReference type="GeneTree" id="ENSGT00940000162312"/>
<keyword evidence="5" id="KW-1185">Reference proteome</keyword>
<evidence type="ECO:0000256" key="2">
    <source>
        <dbReference type="ARBA" id="ARBA00022737"/>
    </source>
</evidence>
<dbReference type="SUPFAM" id="SSF52047">
    <property type="entry name" value="RNI-like"/>
    <property type="match status" value="1"/>
</dbReference>
<dbReference type="PANTHER" id="PTHR24106">
    <property type="entry name" value="NACHT, LRR AND CARD DOMAINS-CONTAINING"/>
    <property type="match status" value="1"/>
</dbReference>